<feature type="compositionally biased region" description="Acidic residues" evidence="1">
    <location>
        <begin position="147"/>
        <end position="173"/>
    </location>
</feature>
<dbReference type="Pfam" id="PF24054">
    <property type="entry name" value="DUF7357"/>
    <property type="match status" value="1"/>
</dbReference>
<reference evidence="3" key="1">
    <citation type="submission" date="2023-04" db="EMBL/GenBank/DDBJ databases">
        <title>Black Yeasts Isolated from many extreme environments.</title>
        <authorList>
            <person name="Coleine C."/>
            <person name="Stajich J.E."/>
            <person name="Selbmann L."/>
        </authorList>
    </citation>
    <scope>NUCLEOTIDE SEQUENCE</scope>
    <source>
        <strain evidence="3">CCFEE 5312</strain>
    </source>
</reference>
<sequence>MRLRLRIERNSLPATQSLWPVKDSKSTIAQLLQHINEVFPLEGETWGLEDYSVAVGGYECLHYHEIEAVCKEDDEVTIKPLQWVDVRSRSLTGRNQISSDGRHLVDGVPFGRPCLRNPVRPELRIPPRKRRRLSEDDEGGPLMLTENGEELDEDEDDEDEDEDFEAEDSEDAGPADPSISEKDSDSSDDPTSDSDSDSSSSDSSSDDTSESASHASSAVIQTTPAKPAVNHKQANGSMTAAEREQQAQKEDEDTTTTQAKNITVGIPYSGKVETKSRNARRREVKKLKFLKENNILSTATSLDELRQWQSDNPGVKFKAPLRAKATGTDQPDEVSRAAGEDATKAGANDAAEEEAMVVDDEGSKAAEPSLADSTTSQAGTRGKKRKRNNNVPKNVSVEEQQNLISAIASGGIDVTQPPESKKRTKQDRVGLGPQDDDEPPSELSSKVQLQPLSAPSDDQNTPNTKEASASTPASTPARRSKFDLSSVNRLVFGGLGLRVPKTQEDRERLQKKLAEKPKRKTEAPKEDTIPAAATEAGATDEAEEHYDAWKGKIDLTAVECCEEGITLSTPPFPFYQRWDPQQRRKKTAKRVSGAYMHNGRRGKQNAGYYTETYDKWNTDGNGGDALEYDDVGVDDEYWEEGALLGDDDEELEDAGEAFPPLPVDISILTALPESEARLGDFVAYSELACDQSTGWQPKMVTRLAKVTEKLDAENESVLWVLQMSTSDRTIKKYDEDGQRLYAKFEMPDDEEVEDDGRKEAAWNELGEVKLVLRQETVEANGKDA</sequence>
<organism evidence="3 4">
    <name type="scientific">Extremus antarcticus</name>
    <dbReference type="NCBI Taxonomy" id="702011"/>
    <lineage>
        <taxon>Eukaryota</taxon>
        <taxon>Fungi</taxon>
        <taxon>Dikarya</taxon>
        <taxon>Ascomycota</taxon>
        <taxon>Pezizomycotina</taxon>
        <taxon>Dothideomycetes</taxon>
        <taxon>Dothideomycetidae</taxon>
        <taxon>Mycosphaerellales</taxon>
        <taxon>Extremaceae</taxon>
        <taxon>Extremus</taxon>
    </lineage>
</organism>
<feature type="compositionally biased region" description="Acidic residues" evidence="1">
    <location>
        <begin position="350"/>
        <end position="360"/>
    </location>
</feature>
<name>A0AAJ0D937_9PEZI</name>
<evidence type="ECO:0000256" key="1">
    <source>
        <dbReference type="SAM" id="MobiDB-lite"/>
    </source>
</evidence>
<feature type="compositionally biased region" description="Polar residues" evidence="1">
    <location>
        <begin position="442"/>
        <end position="466"/>
    </location>
</feature>
<evidence type="ECO:0000313" key="3">
    <source>
        <dbReference type="EMBL" id="KAK3049307.1"/>
    </source>
</evidence>
<dbReference type="EMBL" id="JAWDJX010000041">
    <property type="protein sequence ID" value="KAK3049307.1"/>
    <property type="molecule type" value="Genomic_DNA"/>
</dbReference>
<evidence type="ECO:0000313" key="4">
    <source>
        <dbReference type="Proteomes" id="UP001271007"/>
    </source>
</evidence>
<keyword evidence="4" id="KW-1185">Reference proteome</keyword>
<dbReference type="InterPro" id="IPR055781">
    <property type="entry name" value="DUF7357"/>
</dbReference>
<gene>
    <name evidence="3" type="ORF">LTR09_009485</name>
</gene>
<dbReference type="Proteomes" id="UP001271007">
    <property type="component" value="Unassembled WGS sequence"/>
</dbReference>
<feature type="region of interest" description="Disordered" evidence="1">
    <location>
        <begin position="94"/>
        <end position="263"/>
    </location>
</feature>
<feature type="region of interest" description="Disordered" evidence="1">
    <location>
        <begin position="309"/>
        <end position="544"/>
    </location>
</feature>
<proteinExistence type="predicted"/>
<feature type="compositionally biased region" description="Basic and acidic residues" evidence="1">
    <location>
        <begin position="333"/>
        <end position="343"/>
    </location>
</feature>
<feature type="compositionally biased region" description="Low complexity" evidence="1">
    <location>
        <begin position="467"/>
        <end position="477"/>
    </location>
</feature>
<accession>A0AAJ0D937</accession>
<protein>
    <recommendedName>
        <fullName evidence="2">DUF7357 domain-containing protein</fullName>
    </recommendedName>
</protein>
<dbReference type="AlphaFoldDB" id="A0AAJ0D937"/>
<evidence type="ECO:0000259" key="2">
    <source>
        <dbReference type="Pfam" id="PF24054"/>
    </source>
</evidence>
<feature type="compositionally biased region" description="Basic and acidic residues" evidence="1">
    <location>
        <begin position="501"/>
        <end position="528"/>
    </location>
</feature>
<comment type="caution">
    <text evidence="3">The sequence shown here is derived from an EMBL/GenBank/DDBJ whole genome shotgun (WGS) entry which is preliminary data.</text>
</comment>
<feature type="domain" description="DUF7357" evidence="2">
    <location>
        <begin position="1"/>
        <end position="128"/>
    </location>
</feature>
<feature type="compositionally biased region" description="Acidic residues" evidence="1">
    <location>
        <begin position="186"/>
        <end position="196"/>
    </location>
</feature>